<evidence type="ECO:0000256" key="1">
    <source>
        <dbReference type="SAM" id="MobiDB-lite"/>
    </source>
</evidence>
<feature type="region of interest" description="Disordered" evidence="1">
    <location>
        <begin position="95"/>
        <end position="125"/>
    </location>
</feature>
<evidence type="ECO:0000313" key="3">
    <source>
        <dbReference type="Proteomes" id="UP001597187"/>
    </source>
</evidence>
<dbReference type="RefSeq" id="WP_250873039.1">
    <property type="nucleotide sequence ID" value="NZ_JALXFV010000003.1"/>
</dbReference>
<dbReference type="EMBL" id="JBHUDC010000003">
    <property type="protein sequence ID" value="MFD1513073.1"/>
    <property type="molecule type" value="Genomic_DNA"/>
</dbReference>
<protein>
    <submittedName>
        <fullName evidence="2">Uncharacterized protein</fullName>
    </submittedName>
</protein>
<accession>A0ABD6AU51</accession>
<keyword evidence="3" id="KW-1185">Reference proteome</keyword>
<reference evidence="2 3" key="1">
    <citation type="journal article" date="2019" name="Int. J. Syst. Evol. Microbiol.">
        <title>The Global Catalogue of Microorganisms (GCM) 10K type strain sequencing project: providing services to taxonomists for standard genome sequencing and annotation.</title>
        <authorList>
            <consortium name="The Broad Institute Genomics Platform"/>
            <consortium name="The Broad Institute Genome Sequencing Center for Infectious Disease"/>
            <person name="Wu L."/>
            <person name="Ma J."/>
        </authorList>
    </citation>
    <scope>NUCLEOTIDE SEQUENCE [LARGE SCALE GENOMIC DNA]</scope>
    <source>
        <strain evidence="2 3">CGMCC 1.12563</strain>
    </source>
</reference>
<feature type="compositionally biased region" description="Basic and acidic residues" evidence="1">
    <location>
        <begin position="101"/>
        <end position="125"/>
    </location>
</feature>
<name>A0ABD6AU51_9EURY</name>
<sequence length="157" mass="17027">MAIESMGLEATGRPSFTDRRSGALRDAVFNTVRAWERVEPGTVGGYPAFLVDDRPFAVVTDGGVALCGLDDDARDRLRVRWSGLTLDWDGDVALGGPTATDDDRRDGPGDRVDGPRDHALRSDGGRDRSWPLVPIGGNDLVLLRRFIRLSYEGVCAA</sequence>
<dbReference type="AlphaFoldDB" id="A0ABD6AU51"/>
<gene>
    <name evidence="2" type="ORF">ACFSBT_07270</name>
</gene>
<comment type="caution">
    <text evidence="2">The sequence shown here is derived from an EMBL/GenBank/DDBJ whole genome shotgun (WGS) entry which is preliminary data.</text>
</comment>
<proteinExistence type="predicted"/>
<evidence type="ECO:0000313" key="2">
    <source>
        <dbReference type="EMBL" id="MFD1513073.1"/>
    </source>
</evidence>
<organism evidence="2 3">
    <name type="scientific">Halomarina rubra</name>
    <dbReference type="NCBI Taxonomy" id="2071873"/>
    <lineage>
        <taxon>Archaea</taxon>
        <taxon>Methanobacteriati</taxon>
        <taxon>Methanobacteriota</taxon>
        <taxon>Stenosarchaea group</taxon>
        <taxon>Halobacteria</taxon>
        <taxon>Halobacteriales</taxon>
        <taxon>Natronomonadaceae</taxon>
        <taxon>Halomarina</taxon>
    </lineage>
</organism>
<dbReference type="Proteomes" id="UP001597187">
    <property type="component" value="Unassembled WGS sequence"/>
</dbReference>